<gene>
    <name evidence="1" type="ORF">AA14337_2955</name>
</gene>
<dbReference type="RefSeq" id="WP_061505562.1">
    <property type="nucleotide sequence ID" value="NZ_BAPF01000050.1"/>
</dbReference>
<sequence>MTTDAEAEREAPRLFIRAIGRISDATDNAAFSKRFDGAFCNPDIAESLTMYVPVAPEDTYGATKGVIRKKVAMLLRDERASSAPSARLALGEGGVPYSEKEWDAAIKSFSRLHRDTERTDPGAAPFNDGRGYWPTHLVVQVIPVDDENAAFDLYMECLNRIARGERGFAEQVPESYLGNDHTFVCPDGTVFSRDAPPANVEGAVLLRDLITGDHELPETEVEVEMAPSL</sequence>
<dbReference type="Proteomes" id="UP001065047">
    <property type="component" value="Unassembled WGS sequence"/>
</dbReference>
<organism evidence="1 2">
    <name type="scientific">Acetobacter malorum DSM 14337</name>
    <dbReference type="NCBI Taxonomy" id="1307910"/>
    <lineage>
        <taxon>Bacteria</taxon>
        <taxon>Pseudomonadati</taxon>
        <taxon>Pseudomonadota</taxon>
        <taxon>Alphaproteobacteria</taxon>
        <taxon>Acetobacterales</taxon>
        <taxon>Acetobacteraceae</taxon>
        <taxon>Acetobacter</taxon>
    </lineage>
</organism>
<reference evidence="1" key="1">
    <citation type="submission" date="2013-04" db="EMBL/GenBank/DDBJ databases">
        <title>The genome sequencing project of 58 acetic acid bacteria.</title>
        <authorList>
            <person name="Okamoto-Kainuma A."/>
            <person name="Ishikawa M."/>
            <person name="Umino S."/>
            <person name="Koizumi Y."/>
            <person name="Shiwa Y."/>
            <person name="Yoshikawa H."/>
            <person name="Matsutani M."/>
            <person name="Matsushita K."/>
        </authorList>
    </citation>
    <scope>NUCLEOTIDE SEQUENCE</scope>
    <source>
        <strain evidence="1">DSM 14337</strain>
    </source>
</reference>
<dbReference type="GeneID" id="29556924"/>
<evidence type="ECO:0000313" key="1">
    <source>
        <dbReference type="EMBL" id="GBQ84949.1"/>
    </source>
</evidence>
<evidence type="ECO:0000313" key="2">
    <source>
        <dbReference type="Proteomes" id="UP001065047"/>
    </source>
</evidence>
<comment type="caution">
    <text evidence="1">The sequence shown here is derived from an EMBL/GenBank/DDBJ whole genome shotgun (WGS) entry which is preliminary data.</text>
</comment>
<name>A0ABQ0PYR6_9PROT</name>
<keyword evidence="2" id="KW-1185">Reference proteome</keyword>
<protein>
    <recommendedName>
        <fullName evidence="3">EthD domain-containing protein</fullName>
    </recommendedName>
</protein>
<dbReference type="EMBL" id="BAPF01000050">
    <property type="protein sequence ID" value="GBQ84949.1"/>
    <property type="molecule type" value="Genomic_DNA"/>
</dbReference>
<evidence type="ECO:0008006" key="3">
    <source>
        <dbReference type="Google" id="ProtNLM"/>
    </source>
</evidence>
<proteinExistence type="predicted"/>
<accession>A0ABQ0PYR6</accession>